<accession>A0A5J4RZR8</accession>
<gene>
    <name evidence="1" type="ORF">EZS27_013488</name>
</gene>
<evidence type="ECO:0000313" key="1">
    <source>
        <dbReference type="EMBL" id="KAA6338513.1"/>
    </source>
</evidence>
<dbReference type="EMBL" id="SNRY01000610">
    <property type="protein sequence ID" value="KAA6338513.1"/>
    <property type="molecule type" value="Genomic_DNA"/>
</dbReference>
<organism evidence="1">
    <name type="scientific">termite gut metagenome</name>
    <dbReference type="NCBI Taxonomy" id="433724"/>
    <lineage>
        <taxon>unclassified sequences</taxon>
        <taxon>metagenomes</taxon>
        <taxon>organismal metagenomes</taxon>
    </lineage>
</organism>
<protein>
    <submittedName>
        <fullName evidence="1">Uncharacterized protein</fullName>
    </submittedName>
</protein>
<sequence>MVAKNKEDALKYLRYLKALEQGVEPKEKVETCPHGGTHIHYYTPNKRKGKDIIVCEKCFLNAAWTERINYVDFYVFQTC</sequence>
<proteinExistence type="predicted"/>
<name>A0A5J4RZR8_9ZZZZ</name>
<comment type="caution">
    <text evidence="1">The sequence shown here is derived from an EMBL/GenBank/DDBJ whole genome shotgun (WGS) entry which is preliminary data.</text>
</comment>
<reference evidence="1" key="1">
    <citation type="submission" date="2019-03" db="EMBL/GenBank/DDBJ databases">
        <title>Single cell metagenomics reveals metabolic interactions within the superorganism composed of flagellate Streblomastix strix and complex community of Bacteroidetes bacteria on its surface.</title>
        <authorList>
            <person name="Treitli S.C."/>
            <person name="Kolisko M."/>
            <person name="Husnik F."/>
            <person name="Keeling P."/>
            <person name="Hampl V."/>
        </authorList>
    </citation>
    <scope>NUCLEOTIDE SEQUENCE</scope>
    <source>
        <strain evidence="1">STM</strain>
    </source>
</reference>
<dbReference type="AlphaFoldDB" id="A0A5J4RZR8"/>